<proteinExistence type="predicted"/>
<dbReference type="HOGENOM" id="CLU_1544542_0_0_10"/>
<evidence type="ECO:0000313" key="1">
    <source>
        <dbReference type="EMBL" id="EGJ72118.1"/>
    </source>
</evidence>
<dbReference type="OrthoDB" id="1032601at2"/>
<evidence type="ECO:0000313" key="2">
    <source>
        <dbReference type="Proteomes" id="UP000018439"/>
    </source>
</evidence>
<sequence>MKKTFYIYSLFICLGMVLTACERDNECQPVVYKTMITKMAAYVVDAEGHDMLNPESPTAIKDTDIQINYSFNNSFNKAYAGVEIHLHEKSGLYYMSFMPQIPVEGLVTHYEYYKYQQNKEVFYEKRSNQTVTTRTYIRLKKNQRPLLLETEYRIFKNPYESYYGHESVVLENA</sequence>
<dbReference type="PROSITE" id="PS51257">
    <property type="entry name" value="PROKAR_LIPOPROTEIN"/>
    <property type="match status" value="1"/>
</dbReference>
<protein>
    <recommendedName>
        <fullName evidence="3">Lipoprotein</fullName>
    </recommendedName>
</protein>
<name>F3ZSG6_9BACE</name>
<gene>
    <name evidence="1" type="ORF">Bcop_1941</name>
</gene>
<dbReference type="EMBL" id="CM001167">
    <property type="protein sequence ID" value="EGJ72118.1"/>
    <property type="molecule type" value="Genomic_DNA"/>
</dbReference>
<organism evidence="1 2">
    <name type="scientific">Bacteroides coprosuis DSM 18011</name>
    <dbReference type="NCBI Taxonomy" id="679937"/>
    <lineage>
        <taxon>Bacteria</taxon>
        <taxon>Pseudomonadati</taxon>
        <taxon>Bacteroidota</taxon>
        <taxon>Bacteroidia</taxon>
        <taxon>Bacteroidales</taxon>
        <taxon>Bacteroidaceae</taxon>
        <taxon>Bacteroides</taxon>
    </lineage>
</organism>
<dbReference type="Proteomes" id="UP000018439">
    <property type="component" value="Chromosome"/>
</dbReference>
<accession>F3ZSG6</accession>
<evidence type="ECO:0008006" key="3">
    <source>
        <dbReference type="Google" id="ProtNLM"/>
    </source>
</evidence>
<dbReference type="AlphaFoldDB" id="F3ZSG6"/>
<keyword evidence="2" id="KW-1185">Reference proteome</keyword>
<reference evidence="1 2" key="1">
    <citation type="journal article" date="2011" name="Stand. Genomic Sci.">
        <title>Non-contiguous finished genome sequence of Bacteroides coprosuis type strain (PC139).</title>
        <authorList>
            <person name="Land M."/>
            <person name="Held B."/>
            <person name="Gronow S."/>
            <person name="Abt B."/>
            <person name="Lucas S."/>
            <person name="Del Rio T.G."/>
            <person name="Nolan M."/>
            <person name="Tice H."/>
            <person name="Cheng J.F."/>
            <person name="Pitluck S."/>
            <person name="Liolios K."/>
            <person name="Pagani I."/>
            <person name="Ivanova N."/>
            <person name="Mavromatis K."/>
            <person name="Mikhailova N."/>
            <person name="Pati A."/>
            <person name="Tapia R."/>
            <person name="Han C."/>
            <person name="Goodwin L."/>
            <person name="Chen A."/>
            <person name="Palaniappan K."/>
            <person name="Hauser L."/>
            <person name="Brambilla E.M."/>
            <person name="Rohde M."/>
            <person name="Goker M."/>
            <person name="Detter J.C."/>
            <person name="Woyke T."/>
            <person name="Bristow J."/>
            <person name="Eisen J.A."/>
            <person name="Markowitz V."/>
            <person name="Hugenholtz P."/>
            <person name="Kyrpides N.C."/>
            <person name="Klenk H.P."/>
            <person name="Lapidus A."/>
        </authorList>
    </citation>
    <scope>NUCLEOTIDE SEQUENCE</scope>
    <source>
        <strain evidence="1 2">DSM 18011</strain>
    </source>
</reference>